<name>A0A9N9NFJ2_9GLOM</name>
<sequence>TWNNKRYNKDALIRAKNYVSLILLEKRKKCAHQSKLHKKLMSISSDRSTILGAALNTKSQGNPLIRNEIKNNLMLEQ</sequence>
<accession>A0A9N9NFJ2</accession>
<keyword evidence="2" id="KW-1185">Reference proteome</keyword>
<dbReference type="AlphaFoldDB" id="A0A9N9NFJ2"/>
<protein>
    <submittedName>
        <fullName evidence="1">6876_t:CDS:1</fullName>
    </submittedName>
</protein>
<evidence type="ECO:0000313" key="2">
    <source>
        <dbReference type="Proteomes" id="UP000789759"/>
    </source>
</evidence>
<dbReference type="EMBL" id="CAJVQA010014225">
    <property type="protein sequence ID" value="CAG8729826.1"/>
    <property type="molecule type" value="Genomic_DNA"/>
</dbReference>
<feature type="non-terminal residue" evidence="1">
    <location>
        <position position="1"/>
    </location>
</feature>
<organism evidence="1 2">
    <name type="scientific">Cetraspora pellucida</name>
    <dbReference type="NCBI Taxonomy" id="1433469"/>
    <lineage>
        <taxon>Eukaryota</taxon>
        <taxon>Fungi</taxon>
        <taxon>Fungi incertae sedis</taxon>
        <taxon>Mucoromycota</taxon>
        <taxon>Glomeromycotina</taxon>
        <taxon>Glomeromycetes</taxon>
        <taxon>Diversisporales</taxon>
        <taxon>Gigasporaceae</taxon>
        <taxon>Cetraspora</taxon>
    </lineage>
</organism>
<gene>
    <name evidence="1" type="ORF">CPELLU_LOCUS13425</name>
</gene>
<proteinExistence type="predicted"/>
<dbReference type="Proteomes" id="UP000789759">
    <property type="component" value="Unassembled WGS sequence"/>
</dbReference>
<comment type="caution">
    <text evidence="1">The sequence shown here is derived from an EMBL/GenBank/DDBJ whole genome shotgun (WGS) entry which is preliminary data.</text>
</comment>
<evidence type="ECO:0000313" key="1">
    <source>
        <dbReference type="EMBL" id="CAG8729826.1"/>
    </source>
</evidence>
<reference evidence="1" key="1">
    <citation type="submission" date="2021-06" db="EMBL/GenBank/DDBJ databases">
        <authorList>
            <person name="Kallberg Y."/>
            <person name="Tangrot J."/>
            <person name="Rosling A."/>
        </authorList>
    </citation>
    <scope>NUCLEOTIDE SEQUENCE</scope>
    <source>
        <strain evidence="1">FL966</strain>
    </source>
</reference>